<evidence type="ECO:0000313" key="1">
    <source>
        <dbReference type="EMBL" id="MFC6395429.1"/>
    </source>
</evidence>
<comment type="caution">
    <text evidence="1">The sequence shown here is derived from an EMBL/GenBank/DDBJ whole genome shotgun (WGS) entry which is preliminary data.</text>
</comment>
<dbReference type="Proteomes" id="UP001596266">
    <property type="component" value="Unassembled WGS sequence"/>
</dbReference>
<organism evidence="1 2">
    <name type="scientific">Luteococcus sanguinis</name>
    <dbReference type="NCBI Taxonomy" id="174038"/>
    <lineage>
        <taxon>Bacteria</taxon>
        <taxon>Bacillati</taxon>
        <taxon>Actinomycetota</taxon>
        <taxon>Actinomycetes</taxon>
        <taxon>Propionibacteriales</taxon>
        <taxon>Propionibacteriaceae</taxon>
        <taxon>Luteococcus</taxon>
    </lineage>
</organism>
<dbReference type="RefSeq" id="WP_386769066.1">
    <property type="nucleotide sequence ID" value="NZ_BAAAKI010000017.1"/>
</dbReference>
<evidence type="ECO:0000313" key="2">
    <source>
        <dbReference type="Proteomes" id="UP001596266"/>
    </source>
</evidence>
<reference evidence="2" key="1">
    <citation type="journal article" date="2019" name="Int. J. Syst. Evol. Microbiol.">
        <title>The Global Catalogue of Microorganisms (GCM) 10K type strain sequencing project: providing services to taxonomists for standard genome sequencing and annotation.</title>
        <authorList>
            <consortium name="The Broad Institute Genomics Platform"/>
            <consortium name="The Broad Institute Genome Sequencing Center for Infectious Disease"/>
            <person name="Wu L."/>
            <person name="Ma J."/>
        </authorList>
    </citation>
    <scope>NUCLEOTIDE SEQUENCE [LARGE SCALE GENOMIC DNA]</scope>
    <source>
        <strain evidence="2">CGMCC 1.15277</strain>
    </source>
</reference>
<accession>A0ABW1WW51</accession>
<protein>
    <submittedName>
        <fullName evidence="1">Uncharacterized protein</fullName>
    </submittedName>
</protein>
<proteinExistence type="predicted"/>
<sequence length="35" mass="3999">MRSTVFDDQDRLVCYGETTHAPEFGEIAISLRNQV</sequence>
<keyword evidence="2" id="KW-1185">Reference proteome</keyword>
<dbReference type="EMBL" id="JBHSUA010000002">
    <property type="protein sequence ID" value="MFC6395429.1"/>
    <property type="molecule type" value="Genomic_DNA"/>
</dbReference>
<name>A0ABW1WW51_9ACTN</name>
<gene>
    <name evidence="1" type="ORF">ACFP57_00260</name>
</gene>